<keyword evidence="8 10" id="KW-0472">Membrane</keyword>
<evidence type="ECO:0000256" key="2">
    <source>
        <dbReference type="ARBA" id="ARBA00005745"/>
    </source>
</evidence>
<evidence type="ECO:0000256" key="6">
    <source>
        <dbReference type="ARBA" id="ARBA00022692"/>
    </source>
</evidence>
<feature type="transmembrane region" description="Helical" evidence="10">
    <location>
        <begin position="374"/>
        <end position="395"/>
    </location>
</feature>
<dbReference type="KEGG" id="cazo:G3A45_03605"/>
<feature type="transmembrane region" description="Helical" evidence="10">
    <location>
        <begin position="210"/>
        <end position="236"/>
    </location>
</feature>
<dbReference type="FunFam" id="1.20.81.30:FF:000001">
    <property type="entry name" value="Type II secretion system protein F"/>
    <property type="match status" value="2"/>
</dbReference>
<evidence type="ECO:0000259" key="11">
    <source>
        <dbReference type="Pfam" id="PF00482"/>
    </source>
</evidence>
<dbReference type="PANTHER" id="PTHR30012:SF0">
    <property type="entry name" value="TYPE II SECRETION SYSTEM PROTEIN F-RELATED"/>
    <property type="match status" value="1"/>
</dbReference>
<dbReference type="InterPro" id="IPR018076">
    <property type="entry name" value="T2SS_GspF_dom"/>
</dbReference>
<evidence type="ECO:0000256" key="3">
    <source>
        <dbReference type="ARBA" id="ARBA00022448"/>
    </source>
</evidence>
<dbReference type="EMBL" id="CP048617">
    <property type="protein sequence ID" value="QIB26474.1"/>
    <property type="molecule type" value="Genomic_DNA"/>
</dbReference>
<evidence type="ECO:0000256" key="7">
    <source>
        <dbReference type="ARBA" id="ARBA00022989"/>
    </source>
</evidence>
<dbReference type="PANTHER" id="PTHR30012">
    <property type="entry name" value="GENERAL SECRETION PATHWAY PROTEIN"/>
    <property type="match status" value="1"/>
</dbReference>
<dbReference type="Pfam" id="PF00482">
    <property type="entry name" value="T2SSF"/>
    <property type="match status" value="2"/>
</dbReference>
<evidence type="ECO:0000256" key="9">
    <source>
        <dbReference type="RuleBase" id="RU003923"/>
    </source>
</evidence>
<comment type="subcellular location">
    <subcellularLocation>
        <location evidence="1">Cell inner membrane</location>
        <topology evidence="1">Multi-pass membrane protein</topology>
    </subcellularLocation>
    <subcellularLocation>
        <location evidence="9">Cell membrane</location>
        <topology evidence="9">Multi-pass membrane protein</topology>
    </subcellularLocation>
</comment>
<evidence type="ECO:0000256" key="8">
    <source>
        <dbReference type="ARBA" id="ARBA00023136"/>
    </source>
</evidence>
<dbReference type="Gene3D" id="1.20.81.30">
    <property type="entry name" value="Type II secretion system (T2SS), domain F"/>
    <property type="match status" value="2"/>
</dbReference>
<dbReference type="Proteomes" id="UP000464452">
    <property type="component" value="Chromosome"/>
</dbReference>
<evidence type="ECO:0000313" key="12">
    <source>
        <dbReference type="EMBL" id="QIB26474.1"/>
    </source>
</evidence>
<comment type="similarity">
    <text evidence="2 9">Belongs to the GSP F family.</text>
</comment>
<keyword evidence="5" id="KW-0997">Cell inner membrane</keyword>
<feature type="domain" description="Type II secretion system protein GspF" evidence="11">
    <location>
        <begin position="271"/>
        <end position="393"/>
    </location>
</feature>
<dbReference type="GO" id="GO:0005886">
    <property type="term" value="C:plasma membrane"/>
    <property type="evidence" value="ECO:0007669"/>
    <property type="project" value="UniProtKB-SubCell"/>
</dbReference>
<dbReference type="PROSITE" id="PS00874">
    <property type="entry name" value="T2SP_F"/>
    <property type="match status" value="1"/>
</dbReference>
<keyword evidence="7 10" id="KW-1133">Transmembrane helix</keyword>
<evidence type="ECO:0000256" key="5">
    <source>
        <dbReference type="ARBA" id="ARBA00022519"/>
    </source>
</evidence>
<dbReference type="RefSeq" id="WP_163234538.1">
    <property type="nucleotide sequence ID" value="NZ_CP048617.1"/>
</dbReference>
<proteinExistence type="inferred from homology"/>
<dbReference type="InterPro" id="IPR001992">
    <property type="entry name" value="T2SS_GspF/T4SS_PilC_CS"/>
</dbReference>
<feature type="transmembrane region" description="Helical" evidence="10">
    <location>
        <begin position="168"/>
        <end position="190"/>
    </location>
</feature>
<dbReference type="InterPro" id="IPR003004">
    <property type="entry name" value="GspF/PilC"/>
</dbReference>
<evidence type="ECO:0000256" key="1">
    <source>
        <dbReference type="ARBA" id="ARBA00004429"/>
    </source>
</evidence>
<accession>A0A6P1YBK1</accession>
<gene>
    <name evidence="12" type="ORF">G3A45_03605</name>
</gene>
<keyword evidence="6 9" id="KW-0812">Transmembrane</keyword>
<keyword evidence="3 9" id="KW-0813">Transport</keyword>
<dbReference type="PRINTS" id="PR00812">
    <property type="entry name" value="BCTERIALGSPF"/>
</dbReference>
<keyword evidence="4" id="KW-1003">Cell membrane</keyword>
<evidence type="ECO:0000313" key="13">
    <source>
        <dbReference type="Proteomes" id="UP000464452"/>
    </source>
</evidence>
<evidence type="ECO:0000256" key="4">
    <source>
        <dbReference type="ARBA" id="ARBA00022475"/>
    </source>
</evidence>
<organism evidence="12 13">
    <name type="scientific">Caloranaerobacter azorensis</name>
    <dbReference type="NCBI Taxonomy" id="116090"/>
    <lineage>
        <taxon>Bacteria</taxon>
        <taxon>Bacillati</taxon>
        <taxon>Bacillota</taxon>
        <taxon>Tissierellia</taxon>
        <taxon>Tissierellales</taxon>
        <taxon>Thermohalobacteraceae</taxon>
        <taxon>Caloranaerobacter</taxon>
    </lineage>
</organism>
<dbReference type="GO" id="GO:0009306">
    <property type="term" value="P:protein secretion"/>
    <property type="evidence" value="ECO:0007669"/>
    <property type="project" value="InterPro"/>
</dbReference>
<feature type="domain" description="Type II secretion system protein GspF" evidence="11">
    <location>
        <begin position="68"/>
        <end position="191"/>
    </location>
</feature>
<reference evidence="12 13" key="1">
    <citation type="submission" date="2020-02" db="EMBL/GenBank/DDBJ databases">
        <title>Thermophilic hydrogen producing bacteria, Caloranaerobacter azorensis.</title>
        <authorList>
            <person name="Baek K."/>
        </authorList>
    </citation>
    <scope>NUCLEOTIDE SEQUENCE [LARGE SCALE GENOMIC DNA]</scope>
    <source>
        <strain evidence="12 13">T3-1</strain>
    </source>
</reference>
<dbReference type="InterPro" id="IPR042094">
    <property type="entry name" value="T2SS_GspF_sf"/>
</dbReference>
<sequence length="403" mass="45768">MPIYRYKAVTSDGKKIQGQYNANSRNEVISMLKLDNIYPIEINEVIGSKDIKDLEIFNKIKTKDIAVFCRQFYTMLNSGVTIVNCLEVLKNQTENKKLKKTLGQVFESVQKGMTLSESLKEHKDVFPELLINMVEAGEVSGNLDTIMDRMAVHYEKENKINNKIKNAMIYPIILSIVAIIVVVFLLTVVMPTFVSMFQQSGAVLPVPTRVLLGISNIIKSYWYLIITLIMILIYIFKKYYATEKGKAYIDKLKLKIPVLNKLIRKITTSRFTRTLSTLLSSGVPLIRALEIVSKVVGNRVVEEGLNVVKDEVRRGLDLASPIEKLELFPPMVVSMIRIGEESGSLDEILDKTANFYDEEVEDSLHRLTSLIEPLMIIIMALIIGFIVISMVLPMFDMINTVRF</sequence>
<evidence type="ECO:0000256" key="10">
    <source>
        <dbReference type="SAM" id="Phobius"/>
    </source>
</evidence>
<protein>
    <submittedName>
        <fullName evidence="12">Type II secretion system F family protein</fullName>
    </submittedName>
</protein>
<name>A0A6P1YBK1_9FIRM</name>
<dbReference type="AlphaFoldDB" id="A0A6P1YBK1"/>